<evidence type="ECO:0000313" key="1">
    <source>
        <dbReference type="EMBL" id="RFZ75696.1"/>
    </source>
</evidence>
<accession>A0A3E2N3Y9</accession>
<protein>
    <submittedName>
        <fullName evidence="1">Arginase</fullName>
    </submittedName>
</protein>
<dbReference type="EMBL" id="QOHO01000125">
    <property type="protein sequence ID" value="RFZ75696.1"/>
    <property type="molecule type" value="Genomic_DNA"/>
</dbReference>
<feature type="non-terminal residue" evidence="1">
    <location>
        <position position="36"/>
    </location>
</feature>
<name>A0A3E2N3Y9_9FIRM</name>
<reference evidence="1 2" key="1">
    <citation type="submission" date="2018-07" db="EMBL/GenBank/DDBJ databases">
        <title>New species, Clostridium PI-S10-A1B.</title>
        <authorList>
            <person name="Krishna G."/>
            <person name="Summeta K."/>
            <person name="Shikha S."/>
            <person name="Prabhu P.B."/>
            <person name="Suresh K."/>
        </authorList>
    </citation>
    <scope>NUCLEOTIDE SEQUENCE [LARGE SCALE GENOMIC DNA]</scope>
    <source>
        <strain evidence="1 2">PI-S10-A1B</strain>
    </source>
</reference>
<proteinExistence type="predicted"/>
<dbReference type="Proteomes" id="UP000260680">
    <property type="component" value="Unassembled WGS sequence"/>
</dbReference>
<organism evidence="1 2">
    <name type="scientific">Lacrimispora amygdalina</name>
    <dbReference type="NCBI Taxonomy" id="253257"/>
    <lineage>
        <taxon>Bacteria</taxon>
        <taxon>Bacillati</taxon>
        <taxon>Bacillota</taxon>
        <taxon>Clostridia</taxon>
        <taxon>Lachnospirales</taxon>
        <taxon>Lachnospiraceae</taxon>
        <taxon>Lacrimispora</taxon>
    </lineage>
</organism>
<dbReference type="AlphaFoldDB" id="A0A3E2N3Y9"/>
<evidence type="ECO:0000313" key="2">
    <source>
        <dbReference type="Proteomes" id="UP000260680"/>
    </source>
</evidence>
<comment type="caution">
    <text evidence="1">The sequence shown here is derived from an EMBL/GenBank/DDBJ whole genome shotgun (WGS) entry which is preliminary data.</text>
</comment>
<sequence>MTNRNHIRLWLRIKLHNKLKSNNYSELTVVNVADRW</sequence>
<gene>
    <name evidence="1" type="ORF">DS742_27655</name>
</gene>